<organism evidence="1 2">
    <name type="scientific">Cloeon dipterum</name>
    <dbReference type="NCBI Taxonomy" id="197152"/>
    <lineage>
        <taxon>Eukaryota</taxon>
        <taxon>Metazoa</taxon>
        <taxon>Ecdysozoa</taxon>
        <taxon>Arthropoda</taxon>
        <taxon>Hexapoda</taxon>
        <taxon>Insecta</taxon>
        <taxon>Pterygota</taxon>
        <taxon>Palaeoptera</taxon>
        <taxon>Ephemeroptera</taxon>
        <taxon>Pisciforma</taxon>
        <taxon>Baetidae</taxon>
        <taxon>Cloeon</taxon>
    </lineage>
</organism>
<comment type="caution">
    <text evidence="1">The sequence shown here is derived from an EMBL/GenBank/DDBJ whole genome shotgun (WGS) entry which is preliminary data.</text>
</comment>
<keyword evidence="2" id="KW-1185">Reference proteome</keyword>
<evidence type="ECO:0000313" key="2">
    <source>
        <dbReference type="Proteomes" id="UP000494165"/>
    </source>
</evidence>
<sequence>MCWRWQRRCAPKLLPVDSHFTISFGVHHSLSSVPMVEVALCPADSLNTAQCRRRGDEVVPWQGASMAFSYFDSINSEQLWQRHSSTGTTGDSLEQY</sequence>
<reference evidence="1 2" key="1">
    <citation type="submission" date="2020-04" db="EMBL/GenBank/DDBJ databases">
        <authorList>
            <person name="Alioto T."/>
            <person name="Alioto T."/>
            <person name="Gomez Garrido J."/>
        </authorList>
    </citation>
    <scope>NUCLEOTIDE SEQUENCE [LARGE SCALE GENOMIC DNA]</scope>
</reference>
<dbReference type="AlphaFoldDB" id="A0A8S1DLU8"/>
<accession>A0A8S1DLU8</accession>
<name>A0A8S1DLU8_9INSE</name>
<evidence type="ECO:0000313" key="1">
    <source>
        <dbReference type="EMBL" id="CAB3381564.1"/>
    </source>
</evidence>
<dbReference type="Proteomes" id="UP000494165">
    <property type="component" value="Unassembled WGS sequence"/>
</dbReference>
<gene>
    <name evidence="1" type="ORF">CLODIP_2_CD09669</name>
</gene>
<dbReference type="OrthoDB" id="1684102at2759"/>
<proteinExistence type="predicted"/>
<protein>
    <submittedName>
        <fullName evidence="1">Uncharacterized protein</fullName>
    </submittedName>
</protein>
<dbReference type="EMBL" id="CADEPI010000237">
    <property type="protein sequence ID" value="CAB3381564.1"/>
    <property type="molecule type" value="Genomic_DNA"/>
</dbReference>